<comment type="similarity">
    <text evidence="2">Belongs to the RNA methyltransferase RsmE family.</text>
</comment>
<sequence>MEQEQFVHSPMDSRIELARNPEKTGEAVELTPGAFRALEIWQARPGEVMTVTAPDGTLFRGRLLGERGAIHGVLCFENMGRIPAEVSVHLCQALPEKERFELVMEKAVELGINGIHPFVSRRSATLAMRDASQKKSHRWPHLVRRASRQCRRADVPALYPVADWASVLLLAEKAGLCLVLDEREKEFSFMDGLSAYRQGDVVLIVGPEGGLDREEVRALRGAGALPVTLGPRILRTETAAIVASALIRHCLK</sequence>
<dbReference type="CDD" id="cd18084">
    <property type="entry name" value="RsmE-like"/>
    <property type="match status" value="1"/>
</dbReference>
<keyword evidence="6 12" id="KW-0489">Methyltransferase</keyword>
<dbReference type="EC" id="2.1.1.193" evidence="3"/>
<evidence type="ECO:0000256" key="6">
    <source>
        <dbReference type="ARBA" id="ARBA00022603"/>
    </source>
</evidence>
<dbReference type="SUPFAM" id="SSF75217">
    <property type="entry name" value="alpha/beta knot"/>
    <property type="match status" value="1"/>
</dbReference>
<evidence type="ECO:0000256" key="5">
    <source>
        <dbReference type="ARBA" id="ARBA00022552"/>
    </source>
</evidence>
<keyword evidence="8" id="KW-0949">S-adenosyl-L-methionine</keyword>
<dbReference type="EMBL" id="JAPFPW010000003">
    <property type="protein sequence ID" value="MCW7753203.1"/>
    <property type="molecule type" value="Genomic_DNA"/>
</dbReference>
<evidence type="ECO:0000256" key="10">
    <source>
        <dbReference type="ARBA" id="ARBA00047944"/>
    </source>
</evidence>
<dbReference type="InterPro" id="IPR006700">
    <property type="entry name" value="RsmE"/>
</dbReference>
<organism evidence="12 13">
    <name type="scientific">Desulfobotulus pelophilus</name>
    <dbReference type="NCBI Taxonomy" id="2823377"/>
    <lineage>
        <taxon>Bacteria</taxon>
        <taxon>Pseudomonadati</taxon>
        <taxon>Thermodesulfobacteriota</taxon>
        <taxon>Desulfobacteria</taxon>
        <taxon>Desulfobacterales</taxon>
        <taxon>Desulfobacteraceae</taxon>
        <taxon>Desulfobotulus</taxon>
    </lineage>
</organism>
<comment type="subcellular location">
    <subcellularLocation>
        <location evidence="1">Cytoplasm</location>
    </subcellularLocation>
</comment>
<evidence type="ECO:0000256" key="1">
    <source>
        <dbReference type="ARBA" id="ARBA00004496"/>
    </source>
</evidence>
<proteinExistence type="inferred from homology"/>
<comment type="caution">
    <text evidence="12">The sequence shown here is derived from an EMBL/GenBank/DDBJ whole genome shotgun (WGS) entry which is preliminary data.</text>
</comment>
<dbReference type="InterPro" id="IPR029028">
    <property type="entry name" value="Alpha/beta_knot_MTases"/>
</dbReference>
<dbReference type="GO" id="GO:0032259">
    <property type="term" value="P:methylation"/>
    <property type="evidence" value="ECO:0007669"/>
    <property type="project" value="UniProtKB-KW"/>
</dbReference>
<dbReference type="NCBIfam" id="TIGR00046">
    <property type="entry name" value="RsmE family RNA methyltransferase"/>
    <property type="match status" value="1"/>
</dbReference>
<evidence type="ECO:0000259" key="11">
    <source>
        <dbReference type="Pfam" id="PF04452"/>
    </source>
</evidence>
<dbReference type="GO" id="GO:0008168">
    <property type="term" value="F:methyltransferase activity"/>
    <property type="evidence" value="ECO:0007669"/>
    <property type="project" value="UniProtKB-KW"/>
</dbReference>
<dbReference type="Pfam" id="PF04452">
    <property type="entry name" value="Methyltrans_RNA"/>
    <property type="match status" value="1"/>
</dbReference>
<keyword evidence="7" id="KW-0808">Transferase</keyword>
<evidence type="ECO:0000313" key="13">
    <source>
        <dbReference type="Proteomes" id="UP001209681"/>
    </source>
</evidence>
<dbReference type="PANTHER" id="PTHR30027">
    <property type="entry name" value="RIBOSOMAL RNA SMALL SUBUNIT METHYLTRANSFERASE E"/>
    <property type="match status" value="1"/>
</dbReference>
<evidence type="ECO:0000256" key="4">
    <source>
        <dbReference type="ARBA" id="ARBA00022490"/>
    </source>
</evidence>
<evidence type="ECO:0000256" key="8">
    <source>
        <dbReference type="ARBA" id="ARBA00022691"/>
    </source>
</evidence>
<comment type="catalytic activity">
    <reaction evidence="10">
        <text>uridine(1498) in 16S rRNA + S-adenosyl-L-methionine = N(3)-methyluridine(1498) in 16S rRNA + S-adenosyl-L-homocysteine + H(+)</text>
        <dbReference type="Rhea" id="RHEA:42920"/>
        <dbReference type="Rhea" id="RHEA-COMP:10283"/>
        <dbReference type="Rhea" id="RHEA-COMP:10284"/>
        <dbReference type="ChEBI" id="CHEBI:15378"/>
        <dbReference type="ChEBI" id="CHEBI:57856"/>
        <dbReference type="ChEBI" id="CHEBI:59789"/>
        <dbReference type="ChEBI" id="CHEBI:65315"/>
        <dbReference type="ChEBI" id="CHEBI:74502"/>
        <dbReference type="EC" id="2.1.1.193"/>
    </reaction>
</comment>
<evidence type="ECO:0000313" key="12">
    <source>
        <dbReference type="EMBL" id="MCW7753203.1"/>
    </source>
</evidence>
<comment type="function">
    <text evidence="9">Specifically methylates the N3 position of the uracil ring of uridine 1498 (m3U1498) in 16S rRNA. Acts on the fully assembled 30S ribosomal subunit.</text>
</comment>
<dbReference type="Proteomes" id="UP001209681">
    <property type="component" value="Unassembled WGS sequence"/>
</dbReference>
<name>A0ABT3N6W4_9BACT</name>
<dbReference type="RefSeq" id="WP_265424060.1">
    <property type="nucleotide sequence ID" value="NZ_JAPFPW010000003.1"/>
</dbReference>
<feature type="domain" description="Ribosomal RNA small subunit methyltransferase E methyltransferase" evidence="11">
    <location>
        <begin position="85"/>
        <end position="247"/>
    </location>
</feature>
<dbReference type="Gene3D" id="3.40.1280.10">
    <property type="match status" value="1"/>
</dbReference>
<gene>
    <name evidence="12" type="ORF">OOT00_04290</name>
</gene>
<dbReference type="InterPro" id="IPR046886">
    <property type="entry name" value="RsmE_MTase_dom"/>
</dbReference>
<keyword evidence="13" id="KW-1185">Reference proteome</keyword>
<accession>A0ABT3N6W4</accession>
<evidence type="ECO:0000256" key="7">
    <source>
        <dbReference type="ARBA" id="ARBA00022679"/>
    </source>
</evidence>
<keyword evidence="4" id="KW-0963">Cytoplasm</keyword>
<protein>
    <recommendedName>
        <fullName evidence="3">16S rRNA (uracil(1498)-N(3))-methyltransferase</fullName>
        <ecNumber evidence="3">2.1.1.193</ecNumber>
    </recommendedName>
</protein>
<keyword evidence="5" id="KW-0698">rRNA processing</keyword>
<evidence type="ECO:0000256" key="3">
    <source>
        <dbReference type="ARBA" id="ARBA00012328"/>
    </source>
</evidence>
<reference evidence="12 13" key="1">
    <citation type="submission" date="2022-11" db="EMBL/GenBank/DDBJ databases">
        <title>Desulfobotulus tamanensis H1 sp. nov. - anaerobic, alkaliphilic, sulphate reducing bacterium isolated from terrestrial mud volcano.</title>
        <authorList>
            <person name="Frolova A."/>
            <person name="Merkel A.Y."/>
            <person name="Slobodkin A.I."/>
        </authorList>
    </citation>
    <scope>NUCLEOTIDE SEQUENCE [LARGE SCALE GENOMIC DNA]</scope>
    <source>
        <strain evidence="12 13">H1</strain>
    </source>
</reference>
<evidence type="ECO:0000256" key="9">
    <source>
        <dbReference type="ARBA" id="ARBA00025699"/>
    </source>
</evidence>
<dbReference type="PANTHER" id="PTHR30027:SF3">
    <property type="entry name" value="16S RRNA (URACIL(1498)-N(3))-METHYLTRANSFERASE"/>
    <property type="match status" value="1"/>
</dbReference>
<dbReference type="InterPro" id="IPR029026">
    <property type="entry name" value="tRNA_m1G_MTases_N"/>
</dbReference>
<evidence type="ECO:0000256" key="2">
    <source>
        <dbReference type="ARBA" id="ARBA00005528"/>
    </source>
</evidence>